<evidence type="ECO:0000256" key="1">
    <source>
        <dbReference type="SAM" id="Coils"/>
    </source>
</evidence>
<keyword evidence="3" id="KW-1185">Reference proteome</keyword>
<sequence>MDSNQKSRADFDGLATQNKLSLVRELIDRIDKGDLVARQRLVIDRLSTIRVGKSKILNHLQILKGKEESGEYSNRELVGKLIESYDGLMAQEKEFIALMRDIIKSYHEAIDAVSSELNSLQNPQQSAELKVMEDGEEQKQLENSVSVQLDGLVNGFTSLENMVGEMEKTSLMDEQFKTCIELHYEQKRKMELMHQIHMQEKAALELSTKELSDQAKGRVVNERSNLDRKQRQLERLRREAERRGLLRGGNTSAPHQNGKQRRQQQKHSPEASVEPVIAENERIPSLPSLPILTTSTDNSAGKKKDELRTKISERFSSLEARKQRMRLIRIKLNDLEKNKMDNAYDEAVKRVHCLDEMRIKLEHLKLDLDNNEAEEEAEGKAPAEDGISGDKLPVLRAQNSAEEGLFSAENDGNDENHASISTEKLIAQVRQAFSTTINKFFNATEFYALSEAFPVDRFECAVLALVDRLKMVENTLSTHSDQLTWIGDQVKDTAPEIALRGFFSFAHNFRSHSQTFLSLIQFHPFEFKNERHFIVGNSGPSSSSASVEKENVGRFVNNEVARIVSVLAQFLDGKFALDKMKPIDEEVGSRMVEIVVVESSLLYPAEYDDEIRHNFSIIFGGLVSQFYGKNYAEVEVKLMAQLEETVHSELLFLRLIRSANAVTSTGQRDESK</sequence>
<evidence type="ECO:0000256" key="2">
    <source>
        <dbReference type="SAM" id="MobiDB-lite"/>
    </source>
</evidence>
<feature type="region of interest" description="Disordered" evidence="2">
    <location>
        <begin position="240"/>
        <end position="306"/>
    </location>
</feature>
<reference evidence="4" key="1">
    <citation type="submission" date="2022-11" db="UniProtKB">
        <authorList>
            <consortium name="WormBaseParasite"/>
        </authorList>
    </citation>
    <scope>IDENTIFICATION</scope>
</reference>
<dbReference type="Proteomes" id="UP000887572">
    <property type="component" value="Unplaced"/>
</dbReference>
<protein>
    <submittedName>
        <fullName evidence="4">Pericentriolar material 1 protein</fullName>
    </submittedName>
</protein>
<dbReference type="WBParaSite" id="Gr19_v10_g11358.t2">
    <property type="protein sequence ID" value="Gr19_v10_g11358.t2"/>
    <property type="gene ID" value="Gr19_v10_g11358"/>
</dbReference>
<proteinExistence type="predicted"/>
<feature type="coiled-coil region" evidence="1">
    <location>
        <begin position="318"/>
        <end position="374"/>
    </location>
</feature>
<accession>A0A914GU38</accession>
<keyword evidence="1" id="KW-0175">Coiled coil</keyword>
<evidence type="ECO:0000313" key="4">
    <source>
        <dbReference type="WBParaSite" id="Gr19_v10_g11358.t2"/>
    </source>
</evidence>
<name>A0A914GU38_GLORO</name>
<dbReference type="AlphaFoldDB" id="A0A914GU38"/>
<evidence type="ECO:0000313" key="3">
    <source>
        <dbReference type="Proteomes" id="UP000887572"/>
    </source>
</evidence>
<organism evidence="3 4">
    <name type="scientific">Globodera rostochiensis</name>
    <name type="common">Golden nematode worm</name>
    <name type="synonym">Heterodera rostochiensis</name>
    <dbReference type="NCBI Taxonomy" id="31243"/>
    <lineage>
        <taxon>Eukaryota</taxon>
        <taxon>Metazoa</taxon>
        <taxon>Ecdysozoa</taxon>
        <taxon>Nematoda</taxon>
        <taxon>Chromadorea</taxon>
        <taxon>Rhabditida</taxon>
        <taxon>Tylenchina</taxon>
        <taxon>Tylenchomorpha</taxon>
        <taxon>Tylenchoidea</taxon>
        <taxon>Heteroderidae</taxon>
        <taxon>Heteroderinae</taxon>
        <taxon>Globodera</taxon>
    </lineage>
</organism>